<evidence type="ECO:0000313" key="2">
    <source>
        <dbReference type="EMBL" id="KIZ14885.1"/>
    </source>
</evidence>
<dbReference type="AlphaFoldDB" id="A0A0D7CG92"/>
<keyword evidence="3" id="KW-1185">Reference proteome</keyword>
<accession>A0A0D7CG92</accession>
<dbReference type="PATRIC" id="fig|1240678.4.peg.6629"/>
<sequence>MREFEEANAEFRDRLPPALGALLVPEAKECYRWRVQLDCGCINEVLTLGEECLPSDRQWRGPECEWLQKGQMLCVHDDAPPAPYRDIVEWGERRKRTFPADPAEPRDGIDPETWALIRHDEPHTSAFWKVKLACGHITDVIAPDLEWKPEEGPHRCSAKRVAEMTKEFEEFWASNPTGHAPREHDHMRRMLSQGWPSPEPECLCYTCCYVHWIVADQRVGWLIPREAEPERRQPQKPPTRAGLERRLRQAEAEAARLRDQLVDLDRGTHADG</sequence>
<evidence type="ECO:0000256" key="1">
    <source>
        <dbReference type="SAM" id="MobiDB-lite"/>
    </source>
</evidence>
<dbReference type="RefSeq" id="WP_030065780.1">
    <property type="nucleotide sequence ID" value="NZ_JRKI01000045.1"/>
</dbReference>
<feature type="region of interest" description="Disordered" evidence="1">
    <location>
        <begin position="228"/>
        <end position="250"/>
    </location>
</feature>
<name>A0A0D7CG92_9ACTN</name>
<evidence type="ECO:0000313" key="3">
    <source>
        <dbReference type="Proteomes" id="UP000032458"/>
    </source>
</evidence>
<dbReference type="EMBL" id="JRKI01000045">
    <property type="protein sequence ID" value="KIZ14885.1"/>
    <property type="molecule type" value="Genomic_DNA"/>
</dbReference>
<reference evidence="2 3" key="1">
    <citation type="submission" date="2014-09" db="EMBL/GenBank/DDBJ databases">
        <title>Draft genome sequence of Streptomyces natalensis ATCC 27448, producer of the antifungal pimaricin.</title>
        <authorList>
            <person name="Mendes M.V."/>
            <person name="Beites T."/>
            <person name="Pires S."/>
            <person name="Santos C.L."/>
            <person name="Moradas-Ferreira P."/>
        </authorList>
    </citation>
    <scope>NUCLEOTIDE SEQUENCE [LARGE SCALE GENOMIC DNA]</scope>
    <source>
        <strain evidence="2 3">ATCC 27448</strain>
    </source>
</reference>
<protein>
    <submittedName>
        <fullName evidence="2">Uncharacterized protein</fullName>
    </submittedName>
</protein>
<proteinExistence type="predicted"/>
<dbReference type="Proteomes" id="UP000032458">
    <property type="component" value="Unassembled WGS sequence"/>
</dbReference>
<gene>
    <name evidence="2" type="ORF">SNA_30975</name>
</gene>
<comment type="caution">
    <text evidence="2">The sequence shown here is derived from an EMBL/GenBank/DDBJ whole genome shotgun (WGS) entry which is preliminary data.</text>
</comment>
<organism evidence="2 3">
    <name type="scientific">Streptomyces natalensis ATCC 27448</name>
    <dbReference type="NCBI Taxonomy" id="1240678"/>
    <lineage>
        <taxon>Bacteria</taxon>
        <taxon>Bacillati</taxon>
        <taxon>Actinomycetota</taxon>
        <taxon>Actinomycetes</taxon>
        <taxon>Kitasatosporales</taxon>
        <taxon>Streptomycetaceae</taxon>
        <taxon>Streptomyces</taxon>
    </lineage>
</organism>